<dbReference type="InterPro" id="IPR029499">
    <property type="entry name" value="PduO-typ"/>
</dbReference>
<sequence length="187" mass="21039">MTKSKIYTRTGDLGVTSLVGGQKVKKTDIRIEAYGSVDELNANLGVLIAIPNLQSEYVDLLRFVQNKLFNIGAYLATPNVDNAITHCNGLTYEDIERIENSIDVMDAQLPPLTSFVLPGGTHRSAVAHVCRTMCRRCERRIVALSNTTYVDPNVLKFVNRLSDFLFVFARFNNVANQFDEIFWDKNC</sequence>
<evidence type="ECO:0000256" key="6">
    <source>
        <dbReference type="RuleBase" id="RU366026"/>
    </source>
</evidence>
<evidence type="ECO:0000256" key="2">
    <source>
        <dbReference type="ARBA" id="ARBA00011233"/>
    </source>
</evidence>
<keyword evidence="3 6" id="KW-0808">Transferase</keyword>
<evidence type="ECO:0000313" key="9">
    <source>
        <dbReference type="Proteomes" id="UP000297031"/>
    </source>
</evidence>
<name>A0A4P7VQS1_9BACT</name>
<evidence type="ECO:0000256" key="3">
    <source>
        <dbReference type="ARBA" id="ARBA00022679"/>
    </source>
</evidence>
<dbReference type="GO" id="GO:0009236">
    <property type="term" value="P:cobalamin biosynthetic process"/>
    <property type="evidence" value="ECO:0007669"/>
    <property type="project" value="UniProtKB-UniRule"/>
</dbReference>
<dbReference type="InterPro" id="IPR016030">
    <property type="entry name" value="CblAdoTrfase-like"/>
</dbReference>
<dbReference type="AlphaFoldDB" id="A0A4P7VQS1"/>
<dbReference type="Proteomes" id="UP000297031">
    <property type="component" value="Chromosome"/>
</dbReference>
<feature type="domain" description="Cobalamin adenosyltransferase-like" evidence="7">
    <location>
        <begin position="6"/>
        <end position="171"/>
    </location>
</feature>
<accession>A0A4P7VQS1</accession>
<dbReference type="OrthoDB" id="9778896at2"/>
<evidence type="ECO:0000259" key="7">
    <source>
        <dbReference type="Pfam" id="PF01923"/>
    </source>
</evidence>
<keyword evidence="4 6" id="KW-0547">Nucleotide-binding</keyword>
<protein>
    <recommendedName>
        <fullName evidence="6">Corrinoid adenosyltransferase</fullName>
        <ecNumber evidence="6">2.5.1.17</ecNumber>
    </recommendedName>
    <alternativeName>
        <fullName evidence="6">Cob(II)alamin adenosyltransferase</fullName>
    </alternativeName>
    <alternativeName>
        <fullName evidence="6">Cob(II)yrinic acid a,c-diamide adenosyltransferase</fullName>
    </alternativeName>
    <alternativeName>
        <fullName evidence="6">Cobinamide/cobalamin adenosyltransferase</fullName>
    </alternativeName>
</protein>
<gene>
    <name evidence="8" type="ORF">E7746_12560</name>
</gene>
<dbReference type="Pfam" id="PF01923">
    <property type="entry name" value="Cob_adeno_trans"/>
    <property type="match status" value="1"/>
</dbReference>
<dbReference type="UniPathway" id="UPA00148">
    <property type="reaction ID" value="UER00233"/>
</dbReference>
<evidence type="ECO:0000256" key="1">
    <source>
        <dbReference type="ARBA" id="ARBA00007487"/>
    </source>
</evidence>
<dbReference type="Gene3D" id="1.20.1200.10">
    <property type="entry name" value="Cobalamin adenosyltransferase-like"/>
    <property type="match status" value="1"/>
</dbReference>
<reference evidence="8 9" key="1">
    <citation type="submission" date="2019-02" db="EMBL/GenBank/DDBJ databases">
        <title>Isolation and identification of novel species under the genus Muribaculum.</title>
        <authorList>
            <person name="Miyake S."/>
            <person name="Ding Y."/>
            <person name="Low A."/>
            <person name="Soh M."/>
            <person name="Seedorf H."/>
        </authorList>
    </citation>
    <scope>NUCLEOTIDE SEQUENCE [LARGE SCALE GENOMIC DNA]</scope>
    <source>
        <strain evidence="8 9">TLL-A4</strain>
    </source>
</reference>
<dbReference type="GO" id="GO:0008817">
    <property type="term" value="F:corrinoid adenosyltransferase activity"/>
    <property type="evidence" value="ECO:0007669"/>
    <property type="project" value="UniProtKB-UniRule"/>
</dbReference>
<comment type="pathway">
    <text evidence="6">Cofactor biosynthesis; adenosylcobalamin biosynthesis; adenosylcobalamin from cob(II)yrinate a,c-diamide: step 2/7.</text>
</comment>
<dbReference type="KEGG" id="mgod:E7746_12560"/>
<dbReference type="NCBIfam" id="TIGR00636">
    <property type="entry name" value="PduO_Nterm"/>
    <property type="match status" value="1"/>
</dbReference>
<comment type="catalytic activity">
    <reaction evidence="6">
        <text>2 cob(II)yrinate a,c diamide + reduced [electron-transfer flavoprotein] + 2 ATP = 2 adenosylcob(III)yrinate a,c-diamide + 2 triphosphate + oxidized [electron-transfer flavoprotein] + 3 H(+)</text>
        <dbReference type="Rhea" id="RHEA:11528"/>
        <dbReference type="Rhea" id="RHEA-COMP:10685"/>
        <dbReference type="Rhea" id="RHEA-COMP:10686"/>
        <dbReference type="ChEBI" id="CHEBI:15378"/>
        <dbReference type="ChEBI" id="CHEBI:18036"/>
        <dbReference type="ChEBI" id="CHEBI:30616"/>
        <dbReference type="ChEBI" id="CHEBI:57692"/>
        <dbReference type="ChEBI" id="CHEBI:58307"/>
        <dbReference type="ChEBI" id="CHEBI:58503"/>
        <dbReference type="ChEBI" id="CHEBI:58537"/>
        <dbReference type="EC" id="2.5.1.17"/>
    </reaction>
</comment>
<dbReference type="EC" id="2.5.1.17" evidence="6"/>
<evidence type="ECO:0000256" key="5">
    <source>
        <dbReference type="ARBA" id="ARBA00022840"/>
    </source>
</evidence>
<keyword evidence="6" id="KW-0169">Cobalamin biosynthesis</keyword>
<dbReference type="EMBL" id="CP039393">
    <property type="protein sequence ID" value="QCD36651.1"/>
    <property type="molecule type" value="Genomic_DNA"/>
</dbReference>
<comment type="catalytic activity">
    <reaction evidence="6">
        <text>2 cob(II)alamin + reduced [electron-transfer flavoprotein] + 2 ATP = 2 adenosylcob(III)alamin + 2 triphosphate + oxidized [electron-transfer flavoprotein] + 3 H(+)</text>
        <dbReference type="Rhea" id="RHEA:28671"/>
        <dbReference type="Rhea" id="RHEA-COMP:10685"/>
        <dbReference type="Rhea" id="RHEA-COMP:10686"/>
        <dbReference type="ChEBI" id="CHEBI:15378"/>
        <dbReference type="ChEBI" id="CHEBI:16304"/>
        <dbReference type="ChEBI" id="CHEBI:18036"/>
        <dbReference type="ChEBI" id="CHEBI:18408"/>
        <dbReference type="ChEBI" id="CHEBI:30616"/>
        <dbReference type="ChEBI" id="CHEBI:57692"/>
        <dbReference type="ChEBI" id="CHEBI:58307"/>
        <dbReference type="EC" id="2.5.1.17"/>
    </reaction>
</comment>
<keyword evidence="9" id="KW-1185">Reference proteome</keyword>
<dbReference type="FunFam" id="1.20.1200.10:FF:000001">
    <property type="entry name" value="Cob(I)yrinic acid a,c-diamide adenosyltransferase"/>
    <property type="match status" value="1"/>
</dbReference>
<dbReference type="PANTHER" id="PTHR12213">
    <property type="entry name" value="CORRINOID ADENOSYLTRANSFERASE"/>
    <property type="match status" value="1"/>
</dbReference>
<evidence type="ECO:0000313" key="8">
    <source>
        <dbReference type="EMBL" id="QCD36651.1"/>
    </source>
</evidence>
<dbReference type="GO" id="GO:0005524">
    <property type="term" value="F:ATP binding"/>
    <property type="evidence" value="ECO:0007669"/>
    <property type="project" value="UniProtKB-UniRule"/>
</dbReference>
<keyword evidence="5 6" id="KW-0067">ATP-binding</keyword>
<organism evidence="8 9">
    <name type="scientific">Muribaculum gordoncarteri</name>
    <dbReference type="NCBI Taxonomy" id="2530390"/>
    <lineage>
        <taxon>Bacteria</taxon>
        <taxon>Pseudomonadati</taxon>
        <taxon>Bacteroidota</taxon>
        <taxon>Bacteroidia</taxon>
        <taxon>Bacteroidales</taxon>
        <taxon>Muribaculaceae</taxon>
        <taxon>Muribaculum</taxon>
    </lineage>
</organism>
<dbReference type="InterPro" id="IPR036451">
    <property type="entry name" value="CblAdoTrfase-like_sf"/>
</dbReference>
<comment type="similarity">
    <text evidence="1 6">Belongs to the Cob(I)alamin adenosyltransferase family.</text>
</comment>
<dbReference type="RefSeq" id="WP_136411022.1">
    <property type="nucleotide sequence ID" value="NZ_CP039393.1"/>
</dbReference>
<evidence type="ECO:0000256" key="4">
    <source>
        <dbReference type="ARBA" id="ARBA00022741"/>
    </source>
</evidence>
<proteinExistence type="inferred from homology"/>
<dbReference type="SUPFAM" id="SSF89028">
    <property type="entry name" value="Cobalamin adenosyltransferase-like"/>
    <property type="match status" value="1"/>
</dbReference>
<comment type="subunit">
    <text evidence="2">Homotrimer.</text>
</comment>
<dbReference type="PANTHER" id="PTHR12213:SF0">
    <property type="entry name" value="CORRINOID ADENOSYLTRANSFERASE MMAB"/>
    <property type="match status" value="1"/>
</dbReference>